<dbReference type="InterPro" id="IPR049050">
    <property type="entry name" value="nSTAND3"/>
</dbReference>
<feature type="domain" description="Novel STAND NTPase 3" evidence="5">
    <location>
        <begin position="561"/>
        <end position="710"/>
    </location>
</feature>
<evidence type="ECO:0000313" key="6">
    <source>
        <dbReference type="EnsemblMetazoa" id="G22818.2:cds"/>
    </source>
</evidence>
<dbReference type="GO" id="GO:0003677">
    <property type="term" value="F:DNA binding"/>
    <property type="evidence" value="ECO:0007669"/>
    <property type="project" value="InterPro"/>
</dbReference>
<dbReference type="InterPro" id="IPR027417">
    <property type="entry name" value="P-loop_NTPase"/>
</dbReference>
<name>A0A8W8KEA5_MAGGI</name>
<dbReference type="Pfam" id="PF18738">
    <property type="entry name" value="HEPN_DZIP3"/>
    <property type="match status" value="1"/>
</dbReference>
<evidence type="ECO:0000256" key="1">
    <source>
        <dbReference type="ARBA" id="ARBA00023172"/>
    </source>
</evidence>
<dbReference type="Proteomes" id="UP000005408">
    <property type="component" value="Unassembled WGS sequence"/>
</dbReference>
<evidence type="ECO:0000313" key="7">
    <source>
        <dbReference type="Proteomes" id="UP000005408"/>
    </source>
</evidence>
<keyword evidence="7" id="KW-1185">Reference proteome</keyword>
<keyword evidence="3" id="KW-1133">Transmembrane helix</keyword>
<dbReference type="Pfam" id="PF20720">
    <property type="entry name" value="nSTAND3"/>
    <property type="match status" value="1"/>
</dbReference>
<reference evidence="6" key="1">
    <citation type="submission" date="2022-08" db="UniProtKB">
        <authorList>
            <consortium name="EnsemblMetazoa"/>
        </authorList>
    </citation>
    <scope>IDENTIFICATION</scope>
    <source>
        <strain evidence="6">05x7-T-G4-1.051#20</strain>
    </source>
</reference>
<evidence type="ECO:0000259" key="4">
    <source>
        <dbReference type="Pfam" id="PF18738"/>
    </source>
</evidence>
<evidence type="ECO:0000259" key="5">
    <source>
        <dbReference type="Pfam" id="PF20720"/>
    </source>
</evidence>
<keyword evidence="3" id="KW-0472">Membrane</keyword>
<evidence type="ECO:0008006" key="8">
    <source>
        <dbReference type="Google" id="ProtNLM"/>
    </source>
</evidence>
<dbReference type="PANTHER" id="PTHR34605">
    <property type="entry name" value="PHAGE_INTEGRASE DOMAIN-CONTAINING PROTEIN"/>
    <property type="match status" value="1"/>
</dbReference>
<dbReference type="InterPro" id="IPR013762">
    <property type="entry name" value="Integrase-like_cat_sf"/>
</dbReference>
<dbReference type="SUPFAM" id="SSF52540">
    <property type="entry name" value="P-loop containing nucleoside triphosphate hydrolases"/>
    <property type="match status" value="1"/>
</dbReference>
<dbReference type="AlphaFoldDB" id="A0A8W8KEA5"/>
<dbReference type="GO" id="GO:0006310">
    <property type="term" value="P:DNA recombination"/>
    <property type="evidence" value="ECO:0007669"/>
    <property type="project" value="UniProtKB-KW"/>
</dbReference>
<feature type="transmembrane region" description="Helical" evidence="3">
    <location>
        <begin position="358"/>
        <end position="380"/>
    </location>
</feature>
<organism evidence="6 7">
    <name type="scientific">Magallana gigas</name>
    <name type="common">Pacific oyster</name>
    <name type="synonym">Crassostrea gigas</name>
    <dbReference type="NCBI Taxonomy" id="29159"/>
    <lineage>
        <taxon>Eukaryota</taxon>
        <taxon>Metazoa</taxon>
        <taxon>Spiralia</taxon>
        <taxon>Lophotrochozoa</taxon>
        <taxon>Mollusca</taxon>
        <taxon>Bivalvia</taxon>
        <taxon>Autobranchia</taxon>
        <taxon>Pteriomorphia</taxon>
        <taxon>Ostreida</taxon>
        <taxon>Ostreoidea</taxon>
        <taxon>Ostreidae</taxon>
        <taxon>Magallana</taxon>
    </lineage>
</organism>
<dbReference type="GO" id="GO:0015074">
    <property type="term" value="P:DNA integration"/>
    <property type="evidence" value="ECO:0007669"/>
    <property type="project" value="InterPro"/>
</dbReference>
<proteinExistence type="predicted"/>
<accession>A0A8W8KEA5</accession>
<dbReference type="SUPFAM" id="SSF56349">
    <property type="entry name" value="DNA breaking-rejoining enzymes"/>
    <property type="match status" value="1"/>
</dbReference>
<dbReference type="Gene3D" id="1.10.443.10">
    <property type="entry name" value="Intergrase catalytic core"/>
    <property type="match status" value="1"/>
</dbReference>
<feature type="domain" description="DZIP3-like HEPN" evidence="4">
    <location>
        <begin position="435"/>
        <end position="504"/>
    </location>
</feature>
<dbReference type="InterPro" id="IPR052925">
    <property type="entry name" value="Phage_Integrase-like_Recomb"/>
</dbReference>
<feature type="compositionally biased region" description="Basic residues" evidence="2">
    <location>
        <begin position="1"/>
        <end position="24"/>
    </location>
</feature>
<feature type="compositionally biased region" description="Polar residues" evidence="2">
    <location>
        <begin position="29"/>
        <end position="40"/>
    </location>
</feature>
<dbReference type="InterPro" id="IPR011010">
    <property type="entry name" value="DNA_brk_join_enz"/>
</dbReference>
<dbReference type="PANTHER" id="PTHR34605:SF3">
    <property type="entry name" value="P CELL-TYPE AGGLUTINATION PROTEIN MAP4-LIKE-RELATED"/>
    <property type="match status" value="1"/>
</dbReference>
<keyword evidence="3" id="KW-0812">Transmembrane</keyword>
<sequence length="911" mass="103594">MPPKNNKRNCRHHEGKGSRSKRSRPERSAPSTDDQASQEPGPSRSRECAIAIESEDVATVNQSLPPTPVPALAIQSVVPLQEVLEGMRRIGRSADARLPITLELLKQLVETLPGICHDTYETKLFRAAYLLAFFGFLRIGEFALSTGNGLQVTDVQFQANYSKLLVLIKSSKTDQDRKGVSLVIDRIEGILCPVAEVPEVTVWCVGSSIIKNAMMASVCRPGGSNLGLDRLNMNIWWQGYSDGVEWRERAQKKQCREPIPDFMCAAIENQPGRFGEICTIAGLSTAGFCAVLDEDTYNLNYIKCVAASGCPATAYRSSEVYRYEACYRSETSTPSTYTVIQNKLNTTRMHIAEQVGSFNAVTFIIYICFILVFLVIFIFWTKRKLFKHRESSENLFGNGNRISLLGNYMTSRLVAFCHADLDSLRYKMVTHSESLKHHFKETLCDPMVYNEDDLKKFDLDVVYILLTNFCDIPCPDNGWGNMPGDEDLSLGADIERVRILVNEYLDNKTLNVDEVNQILGRWENFFGVINQDDYIEFCPEKKIIYVKVKPNNVIENGVLVTQDIANILEKMKSKKVVICRGAIGCGKTTALEYVTKKYREDGWTIEWMDVSLDESCIERLPIHGIEKTVICIDNLFGVFGCQVFVNDLFNKFKRFMRKIVNRGKQPMVLLGIHQHVFEDISPENNPFPKDESLFIDLNKISQSEALQIYKLQQKNNKSKQGDISVEDFLRLIEQRSSDVGTPFQTLMISAAPGVFGNKWFCSQPFQTLTEHFNGLYNTERELFCSLFYIMCVTIFNPRADELDMDVVNAISTSLNRNTIAYYLSQLAPYTHDDGNVIEIKHDLITIALIHALIRKSENPWKVLKVYDNTRTLEIVRPDDPYARPHKFAVPLRREMFAKALSVLEEKTFYEN</sequence>
<evidence type="ECO:0000256" key="3">
    <source>
        <dbReference type="SAM" id="Phobius"/>
    </source>
</evidence>
<evidence type="ECO:0000256" key="2">
    <source>
        <dbReference type="SAM" id="MobiDB-lite"/>
    </source>
</evidence>
<dbReference type="EnsemblMetazoa" id="G22818.2">
    <property type="protein sequence ID" value="G22818.2:cds"/>
    <property type="gene ID" value="G22818"/>
</dbReference>
<protein>
    <recommendedName>
        <fullName evidence="8">DZIP3-like HEPN domain-containing protein</fullName>
    </recommendedName>
</protein>
<keyword evidence="1" id="KW-0233">DNA recombination</keyword>
<feature type="region of interest" description="Disordered" evidence="2">
    <location>
        <begin position="1"/>
        <end position="46"/>
    </location>
</feature>
<dbReference type="InterPro" id="IPR041249">
    <property type="entry name" value="HEPN_DZIP3"/>
</dbReference>